<keyword evidence="1" id="KW-0175">Coiled coil</keyword>
<dbReference type="CDD" id="cd14686">
    <property type="entry name" value="bZIP"/>
    <property type="match status" value="1"/>
</dbReference>
<evidence type="ECO:0000256" key="1">
    <source>
        <dbReference type="SAM" id="Coils"/>
    </source>
</evidence>
<keyword evidence="4" id="KW-1185">Reference proteome</keyword>
<evidence type="ECO:0000313" key="4">
    <source>
        <dbReference type="Proteomes" id="UP000709295"/>
    </source>
</evidence>
<evidence type="ECO:0000256" key="2">
    <source>
        <dbReference type="SAM" id="MobiDB-lite"/>
    </source>
</evidence>
<evidence type="ECO:0008006" key="5">
    <source>
        <dbReference type="Google" id="ProtNLM"/>
    </source>
</evidence>
<accession>A0A8J5ISL1</accession>
<feature type="coiled-coil region" evidence="1">
    <location>
        <begin position="98"/>
        <end position="125"/>
    </location>
</feature>
<evidence type="ECO:0000313" key="3">
    <source>
        <dbReference type="EMBL" id="KAG6965370.1"/>
    </source>
</evidence>
<reference evidence="3" key="1">
    <citation type="submission" date="2021-01" db="EMBL/GenBank/DDBJ databases">
        <title>Phytophthora aleatoria, a newly-described species from Pinus radiata is distinct from Phytophthora cactorum isolates based on comparative genomics.</title>
        <authorList>
            <person name="Mcdougal R."/>
            <person name="Panda P."/>
            <person name="Williams N."/>
            <person name="Studholme D.J."/>
        </authorList>
    </citation>
    <scope>NUCLEOTIDE SEQUENCE</scope>
    <source>
        <strain evidence="3">NZFS 4037</strain>
    </source>
</reference>
<comment type="caution">
    <text evidence="3">The sequence shown here is derived from an EMBL/GenBank/DDBJ whole genome shotgun (WGS) entry which is preliminary data.</text>
</comment>
<dbReference type="Proteomes" id="UP000709295">
    <property type="component" value="Unassembled WGS sequence"/>
</dbReference>
<gene>
    <name evidence="3" type="ORF">JG688_00007243</name>
</gene>
<dbReference type="AlphaFoldDB" id="A0A8J5ISL1"/>
<protein>
    <recommendedName>
        <fullName evidence="5">BZIP domain-containing protein</fullName>
    </recommendedName>
</protein>
<sequence length="524" mass="57948">MSFSSSYPPAIQSLSEDVIGRVMQRVLPSHHDSTDYKQSLVNDPQQTPQTRHLSTKLCSAPSSLQATPPSTPLRSAKIAQRSVEGRRKRIRQTQARYRQKLQDKPKQLEVAIKQLKEQVQHLECERSQILSCISTTSSVWMAAVEYFCIFRRGCHAPQGTNIVDMDILKALNASDVAFSGGIGLDALVHHWGVFTQYFSDVGIQLKNLQQITDESVLATTTTTITMTEASTITAFPHLTSGMAGKSVAAKLKDERLVLHGSVRFHWDNTINRVISICRQYLTNSSVAPGPFLMMDAPLPAPLRRVHSLEFLTNQETKSDSLDDLDIHAAAQMVELFDVDQFLNDVSTPVSNTPGPHAVKLGNLIQAGSPFLPELSGVELTEIVSGGDVSEASDDAASEVTGSVPVANMAAVETKKTQRKTRKDEVIELRQSVEELTDQLEALKAIPFQESQPLNESGSVLSSRPTPSLWKYAAIRQLGRRRKAEEDNVMLREMLEMQVQEAKCLQRILKRRAKIQVGLSARTLG</sequence>
<feature type="compositionally biased region" description="Polar residues" evidence="2">
    <location>
        <begin position="36"/>
        <end position="68"/>
    </location>
</feature>
<dbReference type="EMBL" id="JAENGY010000341">
    <property type="protein sequence ID" value="KAG6965370.1"/>
    <property type="molecule type" value="Genomic_DNA"/>
</dbReference>
<proteinExistence type="predicted"/>
<feature type="region of interest" description="Disordered" evidence="2">
    <location>
        <begin position="31"/>
        <end position="75"/>
    </location>
</feature>
<name>A0A8J5ISL1_9STRA</name>
<organism evidence="3 4">
    <name type="scientific">Phytophthora aleatoria</name>
    <dbReference type="NCBI Taxonomy" id="2496075"/>
    <lineage>
        <taxon>Eukaryota</taxon>
        <taxon>Sar</taxon>
        <taxon>Stramenopiles</taxon>
        <taxon>Oomycota</taxon>
        <taxon>Peronosporomycetes</taxon>
        <taxon>Peronosporales</taxon>
        <taxon>Peronosporaceae</taxon>
        <taxon>Phytophthora</taxon>
    </lineage>
</organism>
<feature type="coiled-coil region" evidence="1">
    <location>
        <begin position="418"/>
        <end position="445"/>
    </location>
</feature>